<feature type="domain" description="Zn(2)-C6 fungal-type" evidence="10">
    <location>
        <begin position="68"/>
        <end position="97"/>
    </location>
</feature>
<accession>A0A8H7A9L1</accession>
<feature type="compositionally biased region" description="Polar residues" evidence="9">
    <location>
        <begin position="155"/>
        <end position="183"/>
    </location>
</feature>
<dbReference type="Proteomes" id="UP000606974">
    <property type="component" value="Unassembled WGS sequence"/>
</dbReference>
<feature type="region of interest" description="Disordered" evidence="9">
    <location>
        <begin position="1"/>
        <end position="65"/>
    </location>
</feature>
<name>A0A8H7A9L1_9EURO</name>
<feature type="compositionally biased region" description="Basic and acidic residues" evidence="9">
    <location>
        <begin position="98"/>
        <end position="115"/>
    </location>
</feature>
<evidence type="ECO:0000256" key="1">
    <source>
        <dbReference type="ARBA" id="ARBA00004123"/>
    </source>
</evidence>
<sequence>MPDRGDGTAAAGTIKNERTRKRSSVVMETGTPDVDAGSKTSHTSASPSASGTTAKEGSPKRRRKVNHACVYCRRSHMTCDADRPCTRCIQRNIGHLCHDESRESSSRKSKSEPDRALLNNESSKHELGQTRDMPACAPRGESGHSFLQDGDASLRPSTQEGVPPGSNSSTTQDYGSDSTTQPPTGLGYSDQWPGSQSQFQDMHTFHPSYMFNAHEVTNEYNLLNDFLSTSLQDDGMYSNDEFTASYNDPSLINSMASSLGGCNGHLPLNYQQNQPPLTVQNTAQQAAAIRQTSSIPLEKAKETYYMTAADPSGTDPPEERMDKLLKAKYDAGLLKPFNYVKGYARLQQYMDQHMQPSSKQKILRQLDRFRPKFRERMHSLTDIELVLVEMWFERSLMEYDRVFASMAIPACCWRRTGEIFRGNKEMAELIHVPIESFRDGKLAIHEIIVEDQLVSYWEKFGTIAFDSLQKAMLTSCTLKNPDAKAKDQEIKCCFSFTIRRDNHNIPSLIVQSILDFASHLQKSLECESEASSALPDPSAYLQAFPLPQVTASATRSAVDRAGTQLWNLCRKFDWSRTESGPTRHASIRALAFFMIESAQERNHKALTSERCEKLTWTQADLGKDGLRLVSLGLVAAKFCLYSKQHGLASQMLERVACYLEGSSRCDTPKHLSIGHSHSQRYLEYICLRMALSWQQDKLDLTEHLFTTVDLGQLRSTPTITEDMVDLLFHIGRDLLSRGSHDMAVVWLKRASRLLEHQDIECLSSDASELRLNLLHTSVRALHCLECFEARQEAGDIMQILLRDYGNKLAVRLLQLDIISRTESPDCNAYHAALNAISMMMHLTKQNFSMILHYVHQLRQYSNELACRVLKRFLLQRLASHGNEEWITKAFITLMWMSTTGESADLQLSELGILFNELFCSWKSCLCPEATHGALVLLWKRIEDTFDRGQFQDTIKWCELALHKLLEKAGDINVDKIERRMVQCYLEMSELGACKALVTRLLESKMSNPLNHYLAYCLALRTEDVNSAQAAVTALNHSPTMNENLLYACISKTLESGTSEQAANILLSLLDKYNFDPPEHISLPALLRCTLRLYLSQLSHEADVDRLLVDTVLRLFAAVPEALERRSSTARNEPRQAPVSESVCQNEFSATETMWFLVNCYNLAVKVASTWPASAVISLFDIAIRITAHRICPSTDLESVAFMDDNARKCLCHFAITVVGTAEARQHSDLDSKAQYYCKTLTAASEFAKTYRVLQQHTTDVQAGRESTKHNGNTMLELNSKRQVLLPLEFEAATHQHLYPPESAITTTPDDLSAIISNAQHISAPRKIYALFADIVLSSTYRNEPQHDKDETNQTSSSSPVLPLPTASALLIHIIQAVRTLPDYDAVRASRWIRCLVQLCLDQHRGHYGQKDTNQDDSAEHHAAKGPPKLPLTTVEDIIAQAVQLARQSLLNRTTIVDLNSGKRNAGDGKDCVYPAEELEWLSATLFNLGIDFYVSTTAYPNNNKTSNCTANMDKENEEVEAEAEADAETQARKWIGIAVEIADVLAEYERDEGGDKGLLGRVLRGKVKEGLGWVI</sequence>
<evidence type="ECO:0000256" key="9">
    <source>
        <dbReference type="SAM" id="MobiDB-lite"/>
    </source>
</evidence>
<dbReference type="InterPro" id="IPR053045">
    <property type="entry name" value="Zinc_cluster_trans_reg"/>
</dbReference>
<dbReference type="GO" id="GO:0005634">
    <property type="term" value="C:nucleus"/>
    <property type="evidence" value="ECO:0007669"/>
    <property type="project" value="UniProtKB-SubCell"/>
</dbReference>
<evidence type="ECO:0000256" key="6">
    <source>
        <dbReference type="ARBA" id="ARBA00023163"/>
    </source>
</evidence>
<evidence type="ECO:0000256" key="4">
    <source>
        <dbReference type="ARBA" id="ARBA00023015"/>
    </source>
</evidence>
<comment type="subcellular location">
    <subcellularLocation>
        <location evidence="1">Nucleus</location>
    </subcellularLocation>
</comment>
<dbReference type="GO" id="GO:0051321">
    <property type="term" value="P:meiotic cell cycle"/>
    <property type="evidence" value="ECO:0007669"/>
    <property type="project" value="UniProtKB-KW"/>
</dbReference>
<dbReference type="InterPro" id="IPR013940">
    <property type="entry name" value="Spo22/ZIP4/TEX11"/>
</dbReference>
<dbReference type="InterPro" id="IPR001138">
    <property type="entry name" value="Zn2Cys6_DnaBD"/>
</dbReference>
<dbReference type="Gene3D" id="4.10.240.10">
    <property type="entry name" value="Zn(2)-C6 fungal-type DNA-binding domain"/>
    <property type="match status" value="1"/>
</dbReference>
<evidence type="ECO:0000256" key="2">
    <source>
        <dbReference type="ARBA" id="ARBA00022723"/>
    </source>
</evidence>
<gene>
    <name evidence="11" type="ORF">GJ744_003434</name>
</gene>
<dbReference type="GO" id="GO:0000981">
    <property type="term" value="F:DNA-binding transcription factor activity, RNA polymerase II-specific"/>
    <property type="evidence" value="ECO:0007669"/>
    <property type="project" value="InterPro"/>
</dbReference>
<dbReference type="Pfam" id="PF00172">
    <property type="entry name" value="Zn_clus"/>
    <property type="match status" value="1"/>
</dbReference>
<keyword evidence="12" id="KW-1185">Reference proteome</keyword>
<evidence type="ECO:0000313" key="11">
    <source>
        <dbReference type="EMBL" id="KAF7503612.1"/>
    </source>
</evidence>
<evidence type="ECO:0000256" key="3">
    <source>
        <dbReference type="ARBA" id="ARBA00022833"/>
    </source>
</evidence>
<dbReference type="PROSITE" id="PS00463">
    <property type="entry name" value="ZN2_CY6_FUNGAL_1"/>
    <property type="match status" value="1"/>
</dbReference>
<evidence type="ECO:0000256" key="8">
    <source>
        <dbReference type="ARBA" id="ARBA00023254"/>
    </source>
</evidence>
<dbReference type="PROSITE" id="PS50048">
    <property type="entry name" value="ZN2_CY6_FUNGAL_2"/>
    <property type="match status" value="1"/>
</dbReference>
<reference evidence="11" key="1">
    <citation type="submission" date="2020-02" db="EMBL/GenBank/DDBJ databases">
        <authorList>
            <person name="Palmer J.M."/>
        </authorList>
    </citation>
    <scope>NUCLEOTIDE SEQUENCE</scope>
    <source>
        <strain evidence="11">EPUS1.4</strain>
        <tissue evidence="11">Thallus</tissue>
    </source>
</reference>
<evidence type="ECO:0000256" key="5">
    <source>
        <dbReference type="ARBA" id="ARBA00023125"/>
    </source>
</evidence>
<dbReference type="GO" id="GO:0008270">
    <property type="term" value="F:zinc ion binding"/>
    <property type="evidence" value="ECO:0007669"/>
    <property type="project" value="InterPro"/>
</dbReference>
<protein>
    <recommendedName>
        <fullName evidence="10">Zn(2)-C6 fungal-type domain-containing protein</fullName>
    </recommendedName>
</protein>
<keyword evidence="6" id="KW-0804">Transcription</keyword>
<dbReference type="OrthoDB" id="65716at2759"/>
<feature type="region of interest" description="Disordered" evidence="9">
    <location>
        <begin position="1408"/>
        <end position="1429"/>
    </location>
</feature>
<keyword evidence="2" id="KW-0479">Metal-binding</keyword>
<evidence type="ECO:0000256" key="7">
    <source>
        <dbReference type="ARBA" id="ARBA00023242"/>
    </source>
</evidence>
<feature type="compositionally biased region" description="Basic and acidic residues" evidence="9">
    <location>
        <begin position="1408"/>
        <end position="1422"/>
    </location>
</feature>
<keyword evidence="8" id="KW-0469">Meiosis</keyword>
<dbReference type="Pfam" id="PF24990">
    <property type="entry name" value="PAS_13"/>
    <property type="match status" value="1"/>
</dbReference>
<dbReference type="EMBL" id="JAACFV010000169">
    <property type="protein sequence ID" value="KAF7503612.1"/>
    <property type="molecule type" value="Genomic_DNA"/>
</dbReference>
<proteinExistence type="predicted"/>
<comment type="caution">
    <text evidence="11">The sequence shown here is derived from an EMBL/GenBank/DDBJ whole genome shotgun (WGS) entry which is preliminary data.</text>
</comment>
<dbReference type="PANTHER" id="PTHR31986:SF7">
    <property type="entry name" value="REGULATOR OF DRUG SENSITIVITY 2"/>
    <property type="match status" value="1"/>
</dbReference>
<dbReference type="Pfam" id="PF08631">
    <property type="entry name" value="SPO22"/>
    <property type="match status" value="1"/>
</dbReference>
<dbReference type="SUPFAM" id="SSF57701">
    <property type="entry name" value="Zn2/Cys6 DNA-binding domain"/>
    <property type="match status" value="1"/>
</dbReference>
<evidence type="ECO:0000259" key="10">
    <source>
        <dbReference type="PROSITE" id="PS50048"/>
    </source>
</evidence>
<dbReference type="GO" id="GO:0000977">
    <property type="term" value="F:RNA polymerase II transcription regulatory region sequence-specific DNA binding"/>
    <property type="evidence" value="ECO:0007669"/>
    <property type="project" value="TreeGrafter"/>
</dbReference>
<keyword evidence="5" id="KW-0238">DNA-binding</keyword>
<evidence type="ECO:0000313" key="12">
    <source>
        <dbReference type="Proteomes" id="UP000606974"/>
    </source>
</evidence>
<feature type="region of interest" description="Disordered" evidence="9">
    <location>
        <begin position="98"/>
        <end position="200"/>
    </location>
</feature>
<dbReference type="InterPro" id="IPR056751">
    <property type="entry name" value="PAS_13"/>
</dbReference>
<dbReference type="CDD" id="cd00067">
    <property type="entry name" value="GAL4"/>
    <property type="match status" value="1"/>
</dbReference>
<feature type="compositionally biased region" description="Low complexity" evidence="9">
    <location>
        <begin position="38"/>
        <end position="54"/>
    </location>
</feature>
<dbReference type="SMART" id="SM00066">
    <property type="entry name" value="GAL4"/>
    <property type="match status" value="1"/>
</dbReference>
<keyword evidence="3" id="KW-0862">Zinc</keyword>
<keyword evidence="7" id="KW-0539">Nucleus</keyword>
<organism evidence="11 12">
    <name type="scientific">Endocarpon pusillum</name>
    <dbReference type="NCBI Taxonomy" id="364733"/>
    <lineage>
        <taxon>Eukaryota</taxon>
        <taxon>Fungi</taxon>
        <taxon>Dikarya</taxon>
        <taxon>Ascomycota</taxon>
        <taxon>Pezizomycotina</taxon>
        <taxon>Eurotiomycetes</taxon>
        <taxon>Chaetothyriomycetidae</taxon>
        <taxon>Verrucariales</taxon>
        <taxon>Verrucariaceae</taxon>
        <taxon>Endocarpon</taxon>
    </lineage>
</organism>
<keyword evidence="4" id="KW-0805">Transcription regulation</keyword>
<dbReference type="PANTHER" id="PTHR31986">
    <property type="entry name" value="REGULATOR OF DRUG SENSITIVITY 2"/>
    <property type="match status" value="1"/>
</dbReference>
<dbReference type="InterPro" id="IPR036864">
    <property type="entry name" value="Zn2-C6_fun-type_DNA-bd_sf"/>
</dbReference>